<dbReference type="Gene3D" id="3.30.2010.10">
    <property type="entry name" value="Metalloproteases ('zincins'), catalytic domain"/>
    <property type="match status" value="1"/>
</dbReference>
<dbReference type="OrthoDB" id="9785340at2"/>
<feature type="domain" description="Peptidase M48" evidence="8">
    <location>
        <begin position="109"/>
        <end position="166"/>
    </location>
</feature>
<proteinExistence type="inferred from homology"/>
<dbReference type="InterPro" id="IPR001915">
    <property type="entry name" value="Peptidase_M48"/>
</dbReference>
<reference evidence="9 10" key="1">
    <citation type="submission" date="2012-06" db="EMBL/GenBank/DDBJ databases">
        <title>Complete sequence of chromosome of Mycobacterium chubuense NBB4.</title>
        <authorList>
            <consortium name="US DOE Joint Genome Institute"/>
            <person name="Lucas S."/>
            <person name="Han J."/>
            <person name="Lapidus A."/>
            <person name="Cheng J.-F."/>
            <person name="Goodwin L."/>
            <person name="Pitluck S."/>
            <person name="Peters L."/>
            <person name="Mikhailova N."/>
            <person name="Teshima H."/>
            <person name="Detter J.C."/>
            <person name="Han C."/>
            <person name="Tapia R."/>
            <person name="Land M."/>
            <person name="Hauser L."/>
            <person name="Kyrpides N."/>
            <person name="Ivanova N."/>
            <person name="Pagani I."/>
            <person name="Mattes T."/>
            <person name="Holmes A."/>
            <person name="Rutledge P."/>
            <person name="Paulsen I."/>
            <person name="Coleman N."/>
            <person name="Woyke T."/>
        </authorList>
    </citation>
    <scope>NUCLEOTIDE SEQUENCE [LARGE SCALE GENOMIC DNA]</scope>
    <source>
        <strain evidence="9 10">NBB4</strain>
    </source>
</reference>
<dbReference type="PATRIC" id="fig|710421.3.peg.5207"/>
<dbReference type="AlphaFoldDB" id="I4BRK1"/>
<keyword evidence="10" id="KW-1185">Reference proteome</keyword>
<comment type="similarity">
    <text evidence="6">Belongs to the peptidase M48 family.</text>
</comment>
<dbReference type="HOGENOM" id="CLU_060923_0_0_11"/>
<dbReference type="InterPro" id="IPR052173">
    <property type="entry name" value="Beta-lactam_resp_regulator"/>
</dbReference>
<keyword evidence="7" id="KW-1133">Transmembrane helix</keyword>
<evidence type="ECO:0000256" key="7">
    <source>
        <dbReference type="SAM" id="Phobius"/>
    </source>
</evidence>
<dbReference type="Proteomes" id="UP000006057">
    <property type="component" value="Chromosome"/>
</dbReference>
<accession>I4BRK1</accession>
<comment type="cofactor">
    <cofactor evidence="6">
        <name>Zn(2+)</name>
        <dbReference type="ChEBI" id="CHEBI:29105"/>
    </cofactor>
    <text evidence="6">Binds 1 zinc ion per subunit.</text>
</comment>
<keyword evidence="3 6" id="KW-0378">Hydrolase</keyword>
<keyword evidence="2" id="KW-0479">Metal-binding</keyword>
<feature type="transmembrane region" description="Helical" evidence="7">
    <location>
        <begin position="41"/>
        <end position="60"/>
    </location>
</feature>
<evidence type="ECO:0000256" key="5">
    <source>
        <dbReference type="ARBA" id="ARBA00023049"/>
    </source>
</evidence>
<organism evidence="9 10">
    <name type="scientific">Mycolicibacterium chubuense (strain NBB4)</name>
    <name type="common">Mycobacterium chubuense</name>
    <dbReference type="NCBI Taxonomy" id="710421"/>
    <lineage>
        <taxon>Bacteria</taxon>
        <taxon>Bacillati</taxon>
        <taxon>Actinomycetota</taxon>
        <taxon>Actinomycetes</taxon>
        <taxon>Mycobacteriales</taxon>
        <taxon>Mycobacteriaceae</taxon>
        <taxon>Mycolicibacterium</taxon>
    </lineage>
</organism>
<evidence type="ECO:0000256" key="4">
    <source>
        <dbReference type="ARBA" id="ARBA00022833"/>
    </source>
</evidence>
<dbReference type="RefSeq" id="WP_014818373.1">
    <property type="nucleotide sequence ID" value="NC_018027.1"/>
</dbReference>
<keyword evidence="7" id="KW-0472">Membrane</keyword>
<evidence type="ECO:0000313" key="10">
    <source>
        <dbReference type="Proteomes" id="UP000006057"/>
    </source>
</evidence>
<sequence>MLVLALVFGWCLAAALTLSLGRMHMWFTPGWQLRALSVGSLGLAVATLSSTAALLCALAAQWRVPAVLSWAMVGVVGAVAASRAVLHLRRVHALSEAVEVFRRTRTAADGVLVVEDPAPEAFAVPGRGAVVVVTTGLREALSSDEFEAVLRHERAHLRFRHHLYIQLTELAACVNPLLRRWCATVRFTAERHADEYAAQADRSGTARALTKVALLTSHGYRSPSVQLRISEHAAAVVARVQALQNPRPRRQRLLPAFAAAVLLALVGADVAATADWVQDHLLPETGEAAAVIVG</sequence>
<dbReference type="CDD" id="cd07326">
    <property type="entry name" value="M56_BlaR1_MecR1_like"/>
    <property type="match status" value="1"/>
</dbReference>
<dbReference type="GO" id="GO:0004222">
    <property type="term" value="F:metalloendopeptidase activity"/>
    <property type="evidence" value="ECO:0007669"/>
    <property type="project" value="InterPro"/>
</dbReference>
<dbReference type="KEGG" id="mcb:Mycch_5223"/>
<dbReference type="PANTHER" id="PTHR34978:SF3">
    <property type="entry name" value="SLR0241 PROTEIN"/>
    <property type="match status" value="1"/>
</dbReference>
<evidence type="ECO:0000256" key="3">
    <source>
        <dbReference type="ARBA" id="ARBA00022801"/>
    </source>
</evidence>
<keyword evidence="4 6" id="KW-0862">Zinc</keyword>
<dbReference type="GO" id="GO:0046872">
    <property type="term" value="F:metal ion binding"/>
    <property type="evidence" value="ECO:0007669"/>
    <property type="project" value="UniProtKB-KW"/>
</dbReference>
<dbReference type="EMBL" id="CP003053">
    <property type="protein sequence ID" value="AFM19908.1"/>
    <property type="molecule type" value="Genomic_DNA"/>
</dbReference>
<evidence type="ECO:0000256" key="6">
    <source>
        <dbReference type="RuleBase" id="RU003983"/>
    </source>
</evidence>
<dbReference type="Pfam" id="PF01435">
    <property type="entry name" value="Peptidase_M48"/>
    <property type="match status" value="1"/>
</dbReference>
<dbReference type="STRING" id="710421.Mycch_5223"/>
<gene>
    <name evidence="9" type="ordered locus">Mycch_5223</name>
</gene>
<keyword evidence="5 6" id="KW-0482">Metalloprotease</keyword>
<evidence type="ECO:0000313" key="9">
    <source>
        <dbReference type="EMBL" id="AFM19908.1"/>
    </source>
</evidence>
<evidence type="ECO:0000259" key="8">
    <source>
        <dbReference type="Pfam" id="PF01435"/>
    </source>
</evidence>
<dbReference type="eggNOG" id="COG0501">
    <property type="taxonomic scope" value="Bacteria"/>
</dbReference>
<keyword evidence="1 6" id="KW-0645">Protease</keyword>
<evidence type="ECO:0000256" key="2">
    <source>
        <dbReference type="ARBA" id="ARBA00022723"/>
    </source>
</evidence>
<protein>
    <submittedName>
        <fullName evidence="9">Zn-dependent protease with chaperone function</fullName>
    </submittedName>
</protein>
<dbReference type="GO" id="GO:0006508">
    <property type="term" value="P:proteolysis"/>
    <property type="evidence" value="ECO:0007669"/>
    <property type="project" value="UniProtKB-KW"/>
</dbReference>
<name>I4BRK1_MYCCN</name>
<keyword evidence="7" id="KW-0812">Transmembrane</keyword>
<evidence type="ECO:0000256" key="1">
    <source>
        <dbReference type="ARBA" id="ARBA00022670"/>
    </source>
</evidence>
<dbReference type="PANTHER" id="PTHR34978">
    <property type="entry name" value="POSSIBLE SENSOR-TRANSDUCER PROTEIN BLAR"/>
    <property type="match status" value="1"/>
</dbReference>